<comment type="caution">
    <text evidence="3">The sequence shown here is derived from an EMBL/GenBank/DDBJ whole genome shotgun (WGS) entry which is preliminary data.</text>
</comment>
<keyword evidence="2" id="KW-1133">Transmembrane helix</keyword>
<feature type="compositionally biased region" description="Polar residues" evidence="1">
    <location>
        <begin position="369"/>
        <end position="388"/>
    </location>
</feature>
<evidence type="ECO:0000256" key="2">
    <source>
        <dbReference type="SAM" id="Phobius"/>
    </source>
</evidence>
<feature type="compositionally biased region" description="Basic and acidic residues" evidence="1">
    <location>
        <begin position="123"/>
        <end position="136"/>
    </location>
</feature>
<feature type="region of interest" description="Disordered" evidence="1">
    <location>
        <begin position="75"/>
        <end position="503"/>
    </location>
</feature>
<organism evidence="3 4">
    <name type="scientific">Aristolochia fimbriata</name>
    <name type="common">White veined hardy Dutchman's pipe vine</name>
    <dbReference type="NCBI Taxonomy" id="158543"/>
    <lineage>
        <taxon>Eukaryota</taxon>
        <taxon>Viridiplantae</taxon>
        <taxon>Streptophyta</taxon>
        <taxon>Embryophyta</taxon>
        <taxon>Tracheophyta</taxon>
        <taxon>Spermatophyta</taxon>
        <taxon>Magnoliopsida</taxon>
        <taxon>Magnoliidae</taxon>
        <taxon>Piperales</taxon>
        <taxon>Aristolochiaceae</taxon>
        <taxon>Aristolochia</taxon>
    </lineage>
</organism>
<evidence type="ECO:0000313" key="4">
    <source>
        <dbReference type="Proteomes" id="UP000825729"/>
    </source>
</evidence>
<feature type="compositionally biased region" description="Basic and acidic residues" evidence="1">
    <location>
        <begin position="169"/>
        <end position="208"/>
    </location>
</feature>
<accession>A0AAV7DUW7</accession>
<evidence type="ECO:0000313" key="3">
    <source>
        <dbReference type="EMBL" id="KAG9440016.1"/>
    </source>
</evidence>
<feature type="compositionally biased region" description="Acidic residues" evidence="1">
    <location>
        <begin position="152"/>
        <end position="168"/>
    </location>
</feature>
<sequence>MFRQASRNQRSKGLKVKHVVQICLLLAVCFWLLYQVKHSHDKKKAFDESNAKLSVNLQQRDDILKFGRKDLNERDGVSTSVIEQQHVDEENEEEDENKHEEAEDEGREDERRGGGDDEIDERDQEKSIEESGHREEFEDEEKDEEEIKEKEEKEEEEPGKQENEEEEEKKENEEEAEKKEHEEGEENKEIAENEDSEERKENSHEAREAQYNGDDASSAVVKERVNVEGENVDLGTSINEQRDNPERDSPEVGSKINATIDSSVDQNGGNSSSMLETSKENDNPERDAVGSDSKAIAMVDSSFNQTSSLMDTVEKHAENGTGTQEKVGDVGSSVTGIETLSSPTLEKEVDNVTLSNSSQENESKGGETKLQNLGNETLSHSPTESSGQVVAENLGNATTHVEPDQHQNMTLGTETTTDVADPDRQSVLPELTERSNSTKGEGENQIADKNTPSEIGDGLNGNSTDARGGLESDKNLTSSILDENSDKLLVESTDTNSSSVTQEVKEALTDLRTLPGTGIEGNTENVAAE</sequence>
<reference evidence="3 4" key="1">
    <citation type="submission" date="2021-07" db="EMBL/GenBank/DDBJ databases">
        <title>The Aristolochia fimbriata genome: insights into angiosperm evolution, floral development and chemical biosynthesis.</title>
        <authorList>
            <person name="Jiao Y."/>
        </authorList>
    </citation>
    <scope>NUCLEOTIDE SEQUENCE [LARGE SCALE GENOMIC DNA]</scope>
    <source>
        <strain evidence="3">IBCAS-2021</strain>
        <tissue evidence="3">Leaf</tissue>
    </source>
</reference>
<proteinExistence type="predicted"/>
<keyword evidence="2" id="KW-0812">Transmembrane</keyword>
<feature type="compositionally biased region" description="Polar residues" evidence="1">
    <location>
        <begin position="332"/>
        <end position="344"/>
    </location>
</feature>
<feature type="compositionally biased region" description="Polar residues" evidence="1">
    <location>
        <begin position="301"/>
        <end position="310"/>
    </location>
</feature>
<evidence type="ECO:0000256" key="1">
    <source>
        <dbReference type="SAM" id="MobiDB-lite"/>
    </source>
</evidence>
<feature type="compositionally biased region" description="Polar residues" evidence="1">
    <location>
        <begin position="492"/>
        <end position="502"/>
    </location>
</feature>
<gene>
    <name evidence="3" type="ORF">H6P81_020181</name>
</gene>
<dbReference type="PANTHER" id="PTHR33700:SF4">
    <property type="entry name" value="MYB-LIKE PROTEIN X"/>
    <property type="match status" value="1"/>
</dbReference>
<feature type="compositionally biased region" description="Polar residues" evidence="1">
    <location>
        <begin position="256"/>
        <end position="276"/>
    </location>
</feature>
<feature type="compositionally biased region" description="Basic and acidic residues" evidence="1">
    <location>
        <begin position="277"/>
        <end position="289"/>
    </location>
</feature>
<name>A0AAV7DUW7_ARIFI</name>
<dbReference type="AlphaFoldDB" id="A0AAV7DUW7"/>
<feature type="transmembrane region" description="Helical" evidence="2">
    <location>
        <begin position="16"/>
        <end position="34"/>
    </location>
</feature>
<keyword evidence="2" id="KW-0472">Membrane</keyword>
<protein>
    <submittedName>
        <fullName evidence="3">Uncharacterized protein</fullName>
    </submittedName>
</protein>
<dbReference type="PANTHER" id="PTHR33700">
    <property type="entry name" value="MYB-LIKE PROTEIN X"/>
    <property type="match status" value="1"/>
</dbReference>
<feature type="compositionally biased region" description="Basic and acidic residues" evidence="1">
    <location>
        <begin position="240"/>
        <end position="250"/>
    </location>
</feature>
<dbReference type="Proteomes" id="UP000825729">
    <property type="component" value="Unassembled WGS sequence"/>
</dbReference>
<feature type="compositionally biased region" description="Polar residues" evidence="1">
    <location>
        <begin position="406"/>
        <end position="418"/>
    </location>
</feature>
<dbReference type="EMBL" id="JAINDJ010000008">
    <property type="protein sequence ID" value="KAG9440016.1"/>
    <property type="molecule type" value="Genomic_DNA"/>
</dbReference>
<keyword evidence="4" id="KW-1185">Reference proteome</keyword>